<proteinExistence type="predicted"/>
<dbReference type="InterPro" id="IPR036705">
    <property type="entry name" value="Ribosyl_crysJ1_sf"/>
</dbReference>
<gene>
    <name evidence="2" type="ORF">GCM10009854_01500</name>
</gene>
<organism evidence="2 3">
    <name type="scientific">Saccharopolyspora halophila</name>
    <dbReference type="NCBI Taxonomy" id="405551"/>
    <lineage>
        <taxon>Bacteria</taxon>
        <taxon>Bacillati</taxon>
        <taxon>Actinomycetota</taxon>
        <taxon>Actinomycetes</taxon>
        <taxon>Pseudonocardiales</taxon>
        <taxon>Pseudonocardiaceae</taxon>
        <taxon>Saccharopolyspora</taxon>
    </lineage>
</organism>
<evidence type="ECO:0000313" key="2">
    <source>
        <dbReference type="EMBL" id="GAA2330409.1"/>
    </source>
</evidence>
<dbReference type="Pfam" id="PF03747">
    <property type="entry name" value="ADP_ribosyl_GH"/>
    <property type="match status" value="1"/>
</dbReference>
<dbReference type="InterPro" id="IPR005502">
    <property type="entry name" value="Ribosyl_crysJ1"/>
</dbReference>
<evidence type="ECO:0000256" key="1">
    <source>
        <dbReference type="SAM" id="MobiDB-lite"/>
    </source>
</evidence>
<dbReference type="SUPFAM" id="SSF101478">
    <property type="entry name" value="ADP-ribosylglycohydrolase"/>
    <property type="match status" value="1"/>
</dbReference>
<dbReference type="EMBL" id="BAAARA010000001">
    <property type="protein sequence ID" value="GAA2330409.1"/>
    <property type="molecule type" value="Genomic_DNA"/>
</dbReference>
<dbReference type="Gene3D" id="1.10.4080.10">
    <property type="entry name" value="ADP-ribosylation/Crystallin J1"/>
    <property type="match status" value="1"/>
</dbReference>
<comment type="caution">
    <text evidence="2">The sequence shown here is derived from an EMBL/GenBank/DDBJ whole genome shotgun (WGS) entry which is preliminary data.</text>
</comment>
<evidence type="ECO:0000313" key="3">
    <source>
        <dbReference type="Proteomes" id="UP001501218"/>
    </source>
</evidence>
<feature type="compositionally biased region" description="Polar residues" evidence="1">
    <location>
        <begin position="81"/>
        <end position="95"/>
    </location>
</feature>
<feature type="region of interest" description="Disordered" evidence="1">
    <location>
        <begin position="17"/>
        <end position="43"/>
    </location>
</feature>
<reference evidence="2 3" key="1">
    <citation type="journal article" date="2019" name="Int. J. Syst. Evol. Microbiol.">
        <title>The Global Catalogue of Microorganisms (GCM) 10K type strain sequencing project: providing services to taxonomists for standard genome sequencing and annotation.</title>
        <authorList>
            <consortium name="The Broad Institute Genomics Platform"/>
            <consortium name="The Broad Institute Genome Sequencing Center for Infectious Disease"/>
            <person name="Wu L."/>
            <person name="Ma J."/>
        </authorList>
    </citation>
    <scope>NUCLEOTIDE SEQUENCE [LARGE SCALE GENOMIC DNA]</scope>
    <source>
        <strain evidence="2 3">JCM 16221</strain>
    </source>
</reference>
<feature type="region of interest" description="Disordered" evidence="1">
    <location>
        <begin position="72"/>
        <end position="95"/>
    </location>
</feature>
<protein>
    <recommendedName>
        <fullName evidence="4">ADP-ribosylglycohydrolase family protein</fullName>
    </recommendedName>
</protein>
<keyword evidence="3" id="KW-1185">Reference proteome</keyword>
<dbReference type="Proteomes" id="UP001501218">
    <property type="component" value="Unassembled WGS sequence"/>
</dbReference>
<sequence>MGEDALVIGLCSVPAIGDPRDALPSSVNHSGDSDSTGTGCGNIGGAVHGARAIPAEWLRTPELREEIETLPNDALVEFSPGSPTDPSWTQRHPGW</sequence>
<name>A0ABN3FHD5_9PSEU</name>
<dbReference type="RefSeq" id="WP_344125319.1">
    <property type="nucleotide sequence ID" value="NZ_BAAARA010000001.1"/>
</dbReference>
<evidence type="ECO:0008006" key="4">
    <source>
        <dbReference type="Google" id="ProtNLM"/>
    </source>
</evidence>
<accession>A0ABN3FHD5</accession>